<feature type="transmembrane region" description="Helical" evidence="1">
    <location>
        <begin position="188"/>
        <end position="212"/>
    </location>
</feature>
<dbReference type="AlphaFoldDB" id="A0A7J7KBZ1"/>
<gene>
    <name evidence="3" type="ORF">EB796_006625</name>
</gene>
<sequence length="216" mass="23435">MTGFFKAALLLAILGLGNAANITNTTDSTQNATTLEQTTIDPDEAEAAADAKAADELQSNTVSVTFYNIDISEFDSDAYKVLLADKLTAHCKQKRSSCNLLPTVSVSFESEDIAVNHPSVASKVRDVYVLTSALYPQHNSTVEGKNTYVVPKAVLNDVIESNKDEFREVIGTDIIEIGNEKYSIKASVTLNIVICTTLSILTLILLIGVLLLRKYE</sequence>
<dbReference type="EMBL" id="VXIV02000943">
    <property type="protein sequence ID" value="KAF6035066.1"/>
    <property type="molecule type" value="Genomic_DNA"/>
</dbReference>
<keyword evidence="1" id="KW-0812">Transmembrane</keyword>
<reference evidence="3" key="1">
    <citation type="submission" date="2020-06" db="EMBL/GenBank/DDBJ databases">
        <title>Draft genome of Bugula neritina, a colonial animal packing powerful symbionts and potential medicines.</title>
        <authorList>
            <person name="Rayko M."/>
        </authorList>
    </citation>
    <scope>NUCLEOTIDE SEQUENCE [LARGE SCALE GENOMIC DNA]</scope>
    <source>
        <strain evidence="3">Kwan_BN1</strain>
    </source>
</reference>
<keyword evidence="1" id="KW-0472">Membrane</keyword>
<evidence type="ECO:0000256" key="2">
    <source>
        <dbReference type="SAM" id="SignalP"/>
    </source>
</evidence>
<feature type="chain" id="PRO_5029546701" evidence="2">
    <location>
        <begin position="20"/>
        <end position="216"/>
    </location>
</feature>
<dbReference type="Proteomes" id="UP000593567">
    <property type="component" value="Unassembled WGS sequence"/>
</dbReference>
<comment type="caution">
    <text evidence="3">The sequence shown here is derived from an EMBL/GenBank/DDBJ whole genome shotgun (WGS) entry which is preliminary data.</text>
</comment>
<keyword evidence="2" id="KW-0732">Signal</keyword>
<name>A0A7J7KBZ1_BUGNE</name>
<organism evidence="3 4">
    <name type="scientific">Bugula neritina</name>
    <name type="common">Brown bryozoan</name>
    <name type="synonym">Sertularia neritina</name>
    <dbReference type="NCBI Taxonomy" id="10212"/>
    <lineage>
        <taxon>Eukaryota</taxon>
        <taxon>Metazoa</taxon>
        <taxon>Spiralia</taxon>
        <taxon>Lophotrochozoa</taxon>
        <taxon>Bryozoa</taxon>
        <taxon>Gymnolaemata</taxon>
        <taxon>Cheilostomatida</taxon>
        <taxon>Flustrina</taxon>
        <taxon>Buguloidea</taxon>
        <taxon>Bugulidae</taxon>
        <taxon>Bugula</taxon>
    </lineage>
</organism>
<evidence type="ECO:0000313" key="3">
    <source>
        <dbReference type="EMBL" id="KAF6035066.1"/>
    </source>
</evidence>
<keyword evidence="4" id="KW-1185">Reference proteome</keyword>
<proteinExistence type="predicted"/>
<evidence type="ECO:0000313" key="4">
    <source>
        <dbReference type="Proteomes" id="UP000593567"/>
    </source>
</evidence>
<feature type="signal peptide" evidence="2">
    <location>
        <begin position="1"/>
        <end position="19"/>
    </location>
</feature>
<evidence type="ECO:0000256" key="1">
    <source>
        <dbReference type="SAM" id="Phobius"/>
    </source>
</evidence>
<protein>
    <submittedName>
        <fullName evidence="3">Uncharacterized protein</fullName>
    </submittedName>
</protein>
<keyword evidence="1" id="KW-1133">Transmembrane helix</keyword>
<accession>A0A7J7KBZ1</accession>